<evidence type="ECO:0000313" key="1">
    <source>
        <dbReference type="EMBL" id="KAJ7541607.1"/>
    </source>
</evidence>
<comment type="caution">
    <text evidence="1">The sequence shown here is derived from an EMBL/GenBank/DDBJ whole genome shotgun (WGS) entry which is preliminary data.</text>
</comment>
<evidence type="ECO:0000313" key="2">
    <source>
        <dbReference type="Proteomes" id="UP001162992"/>
    </source>
</evidence>
<protein>
    <submittedName>
        <fullName evidence="1">Uncharacterized protein</fullName>
    </submittedName>
</protein>
<dbReference type="EMBL" id="CM055101">
    <property type="protein sequence ID" value="KAJ7541607.1"/>
    <property type="molecule type" value="Genomic_DNA"/>
</dbReference>
<accession>A0ACC2CIU9</accession>
<name>A0ACC2CIU9_DIPCM</name>
<gene>
    <name evidence="1" type="ORF">O6H91_10G067200</name>
</gene>
<dbReference type="Proteomes" id="UP001162992">
    <property type="component" value="Chromosome 10"/>
</dbReference>
<keyword evidence="2" id="KW-1185">Reference proteome</keyword>
<reference evidence="2" key="1">
    <citation type="journal article" date="2024" name="Proc. Natl. Acad. Sci. U.S.A.">
        <title>Extraordinary preservation of gene collinearity over three hundred million years revealed in homosporous lycophytes.</title>
        <authorList>
            <person name="Li C."/>
            <person name="Wickell D."/>
            <person name="Kuo L.Y."/>
            <person name="Chen X."/>
            <person name="Nie B."/>
            <person name="Liao X."/>
            <person name="Peng D."/>
            <person name="Ji J."/>
            <person name="Jenkins J."/>
            <person name="Williams M."/>
            <person name="Shu S."/>
            <person name="Plott C."/>
            <person name="Barry K."/>
            <person name="Rajasekar S."/>
            <person name="Grimwood J."/>
            <person name="Han X."/>
            <person name="Sun S."/>
            <person name="Hou Z."/>
            <person name="He W."/>
            <person name="Dai G."/>
            <person name="Sun C."/>
            <person name="Schmutz J."/>
            <person name="Leebens-Mack J.H."/>
            <person name="Li F.W."/>
            <person name="Wang L."/>
        </authorList>
    </citation>
    <scope>NUCLEOTIDE SEQUENCE [LARGE SCALE GENOMIC DNA]</scope>
    <source>
        <strain evidence="2">cv. PW_Plant_1</strain>
    </source>
</reference>
<organism evidence="1 2">
    <name type="scientific">Diphasiastrum complanatum</name>
    <name type="common">Issler's clubmoss</name>
    <name type="synonym">Lycopodium complanatum</name>
    <dbReference type="NCBI Taxonomy" id="34168"/>
    <lineage>
        <taxon>Eukaryota</taxon>
        <taxon>Viridiplantae</taxon>
        <taxon>Streptophyta</taxon>
        <taxon>Embryophyta</taxon>
        <taxon>Tracheophyta</taxon>
        <taxon>Lycopodiopsida</taxon>
        <taxon>Lycopodiales</taxon>
        <taxon>Lycopodiaceae</taxon>
        <taxon>Lycopodioideae</taxon>
        <taxon>Diphasiastrum</taxon>
    </lineage>
</organism>
<sequence>MAMASRSEGGGGGGEERRRGMVKVAGAWSGTLEAPLDEWTVADLRGELSQRSGFPANSINLISAGKTLRDDGSASSGGRSLRSLGLKDNCKLLMTRIGAEQAAPVIVAKERADRLARIKSAADAMAKRSNEDSYPTDDFDLQLENQSGERLTFASDEDRRALVMGLMLHAKARKFIQQKQYLEALEILNMAEESFSLCDNKFLEAIDNVALLQIDTVWCLFMLRDITRLAVARERLARARDGLCLSHGRNLERLRVLQGGFCPELAIYVRLELLEGVVSYHSGLQQIAQQSLISAQKKYQQLQVSDEALVLLAGMGFTTKESIRGLRVSGQDIERAVEFVMEQRKKLSEKEEEDRQRRKERREQKKYGKTQSGKAVDLKKLGELVSIGCDKQLAAEALRQSSNDGEKALDILVNPALRAALEVSLESKKRRRKSVDQIALAELVSMGFEQGKAVRALQTSSDTDQAMEKLLGDNHNLDASCSDALLNTSANDVEDTNLDASTDTSTGLNRGSNAQETEKPDVDEEMEQEIAVDLTGDPLEGYDIEVDEERDAIIEYLTLIDST</sequence>
<proteinExistence type="predicted"/>